<dbReference type="Proteomes" id="UP000064920">
    <property type="component" value="Chromosome"/>
</dbReference>
<dbReference type="RefSeq" id="WP_236852546.1">
    <property type="nucleotide sequence ID" value="NZ_CP012023.1"/>
</dbReference>
<dbReference type="Pfam" id="PF00581">
    <property type="entry name" value="Rhodanese"/>
    <property type="match status" value="1"/>
</dbReference>
<dbReference type="InterPro" id="IPR001763">
    <property type="entry name" value="Rhodanese-like_dom"/>
</dbReference>
<protein>
    <submittedName>
        <fullName evidence="1">Rhodanese domain protein</fullName>
    </submittedName>
</protein>
<dbReference type="Gene3D" id="3.40.250.10">
    <property type="entry name" value="Rhodanese-like domain"/>
    <property type="match status" value="1"/>
</dbReference>
<evidence type="ECO:0000313" key="2">
    <source>
        <dbReference type="Proteomes" id="UP000064920"/>
    </source>
</evidence>
<dbReference type="InterPro" id="IPR036873">
    <property type="entry name" value="Rhodanese-like_dom_sf"/>
</dbReference>
<dbReference type="InterPro" id="IPR050229">
    <property type="entry name" value="GlpE_sulfurtransferase"/>
</dbReference>
<dbReference type="KEGG" id="cmar:IMCC12053_1112"/>
<evidence type="ECO:0000313" key="1">
    <source>
        <dbReference type="EMBL" id="ALI55060.1"/>
    </source>
</evidence>
<keyword evidence="2" id="KW-1185">Reference proteome</keyword>
<dbReference type="STRING" id="1397108.IMCC12053_1112"/>
<organism evidence="1 2">
    <name type="scientific">Celeribacter marinus</name>
    <dbReference type="NCBI Taxonomy" id="1397108"/>
    <lineage>
        <taxon>Bacteria</taxon>
        <taxon>Pseudomonadati</taxon>
        <taxon>Pseudomonadota</taxon>
        <taxon>Alphaproteobacteria</taxon>
        <taxon>Rhodobacterales</taxon>
        <taxon>Roseobacteraceae</taxon>
        <taxon>Celeribacter</taxon>
    </lineage>
</organism>
<gene>
    <name evidence="1" type="ORF">IMCC12053_1112</name>
</gene>
<dbReference type="PANTHER" id="PTHR43031:SF16">
    <property type="entry name" value="OXIDOREDUCTASE"/>
    <property type="match status" value="1"/>
</dbReference>
<dbReference type="CDD" id="cd00158">
    <property type="entry name" value="RHOD"/>
    <property type="match status" value="1"/>
</dbReference>
<dbReference type="EMBL" id="CP012023">
    <property type="protein sequence ID" value="ALI55060.1"/>
    <property type="molecule type" value="Genomic_DNA"/>
</dbReference>
<reference evidence="1 2" key="1">
    <citation type="submission" date="2015-05" db="EMBL/GenBank/DDBJ databases">
        <authorList>
            <person name="Wang D.B."/>
            <person name="Wang M."/>
        </authorList>
    </citation>
    <scope>NUCLEOTIDE SEQUENCE [LARGE SCALE GENOMIC DNA]</scope>
    <source>
        <strain evidence="1 2">IMCC 12053</strain>
    </source>
</reference>
<dbReference type="AlphaFoldDB" id="A0A0N9ZXX1"/>
<accession>A0A0N9ZXX1</accession>
<dbReference type="PATRIC" id="fig|1397108.4.peg.1141"/>
<dbReference type="PROSITE" id="PS50206">
    <property type="entry name" value="RHODANESE_3"/>
    <property type="match status" value="1"/>
</dbReference>
<name>A0A0N9ZXX1_9RHOB</name>
<sequence>MKHTIFGLLTALSVTCAPAAFAQEAAVEAMQEYLMFQDYESGIILPQQITQDVWPSVQFIDTRDAEQFDTATIPTAINIEWREVLDRMDEIPTDKKVILFCNTGSLSAQATFALRVAGMDNVVVMQTGFTGWLETAGYKPQ</sequence>
<proteinExistence type="predicted"/>
<dbReference type="SUPFAM" id="SSF52821">
    <property type="entry name" value="Rhodanese/Cell cycle control phosphatase"/>
    <property type="match status" value="1"/>
</dbReference>
<dbReference type="SMART" id="SM00450">
    <property type="entry name" value="RHOD"/>
    <property type="match status" value="1"/>
</dbReference>
<dbReference type="PANTHER" id="PTHR43031">
    <property type="entry name" value="FAD-DEPENDENT OXIDOREDUCTASE"/>
    <property type="match status" value="1"/>
</dbReference>